<feature type="transmembrane region" description="Helical" evidence="10">
    <location>
        <begin position="66"/>
        <end position="91"/>
    </location>
</feature>
<proteinExistence type="inferred from homology"/>
<dbReference type="PANTHER" id="PTHR45695:SF9">
    <property type="entry name" value="LEUCOKININ RECEPTOR"/>
    <property type="match status" value="1"/>
</dbReference>
<dbReference type="PROSITE" id="PS00237">
    <property type="entry name" value="G_PROTEIN_RECEP_F1_1"/>
    <property type="match status" value="1"/>
</dbReference>
<dbReference type="CDD" id="cd00637">
    <property type="entry name" value="7tm_classA_rhodopsin-like"/>
    <property type="match status" value="1"/>
</dbReference>
<dbReference type="Pfam" id="PF00001">
    <property type="entry name" value="7tm_1"/>
    <property type="match status" value="1"/>
</dbReference>
<evidence type="ECO:0000313" key="12">
    <source>
        <dbReference type="EMBL" id="CAH3154610.1"/>
    </source>
</evidence>
<keyword evidence="4 8" id="KW-0297">G-protein coupled receptor</keyword>
<dbReference type="EMBL" id="CALNXK010000099">
    <property type="protein sequence ID" value="CAH3154610.1"/>
    <property type="molecule type" value="Genomic_DNA"/>
</dbReference>
<gene>
    <name evidence="12" type="ORF">PLOB_00050093</name>
</gene>
<evidence type="ECO:0000256" key="10">
    <source>
        <dbReference type="SAM" id="Phobius"/>
    </source>
</evidence>
<dbReference type="PROSITE" id="PS50262">
    <property type="entry name" value="G_PROTEIN_RECEP_F1_2"/>
    <property type="match status" value="1"/>
</dbReference>
<keyword evidence="5 10" id="KW-0472">Membrane</keyword>
<evidence type="ECO:0000256" key="2">
    <source>
        <dbReference type="ARBA" id="ARBA00022692"/>
    </source>
</evidence>
<feature type="region of interest" description="Disordered" evidence="9">
    <location>
        <begin position="365"/>
        <end position="385"/>
    </location>
</feature>
<feature type="transmembrane region" description="Helical" evidence="10">
    <location>
        <begin position="112"/>
        <end position="133"/>
    </location>
</feature>
<dbReference type="Gene3D" id="1.20.1070.10">
    <property type="entry name" value="Rhodopsin 7-helix transmembrane proteins"/>
    <property type="match status" value="1"/>
</dbReference>
<evidence type="ECO:0000256" key="4">
    <source>
        <dbReference type="ARBA" id="ARBA00023040"/>
    </source>
</evidence>
<keyword evidence="3 10" id="KW-1133">Transmembrane helix</keyword>
<feature type="transmembrane region" description="Helical" evidence="10">
    <location>
        <begin position="29"/>
        <end position="54"/>
    </location>
</feature>
<accession>A0ABN8Q0G0</accession>
<feature type="transmembrane region" description="Helical" evidence="10">
    <location>
        <begin position="225"/>
        <end position="248"/>
    </location>
</feature>
<dbReference type="SUPFAM" id="SSF81321">
    <property type="entry name" value="Family A G protein-coupled receptor-like"/>
    <property type="match status" value="1"/>
</dbReference>
<reference evidence="12 13" key="1">
    <citation type="submission" date="2022-05" db="EMBL/GenBank/DDBJ databases">
        <authorList>
            <consortium name="Genoscope - CEA"/>
            <person name="William W."/>
        </authorList>
    </citation>
    <scope>NUCLEOTIDE SEQUENCE [LARGE SCALE GENOMIC DNA]</scope>
</reference>
<feature type="transmembrane region" description="Helical" evidence="10">
    <location>
        <begin position="269"/>
        <end position="288"/>
    </location>
</feature>
<feature type="transmembrane region" description="Helical" evidence="10">
    <location>
        <begin position="171"/>
        <end position="191"/>
    </location>
</feature>
<protein>
    <recommendedName>
        <fullName evidence="11">G-protein coupled receptors family 1 profile domain-containing protein</fullName>
    </recommendedName>
</protein>
<evidence type="ECO:0000256" key="9">
    <source>
        <dbReference type="SAM" id="MobiDB-lite"/>
    </source>
</evidence>
<comment type="similarity">
    <text evidence="8">Belongs to the G-protein coupled receptor 1 family.</text>
</comment>
<evidence type="ECO:0000256" key="3">
    <source>
        <dbReference type="ARBA" id="ARBA00022989"/>
    </source>
</evidence>
<keyword evidence="2 8" id="KW-0812">Transmembrane</keyword>
<evidence type="ECO:0000256" key="8">
    <source>
        <dbReference type="RuleBase" id="RU000688"/>
    </source>
</evidence>
<evidence type="ECO:0000313" key="13">
    <source>
        <dbReference type="Proteomes" id="UP001159405"/>
    </source>
</evidence>
<keyword evidence="6 8" id="KW-0675">Receptor</keyword>
<dbReference type="PRINTS" id="PR00237">
    <property type="entry name" value="GPCRRHODOPSN"/>
</dbReference>
<evidence type="ECO:0000259" key="11">
    <source>
        <dbReference type="PROSITE" id="PS50262"/>
    </source>
</evidence>
<dbReference type="SMART" id="SM01381">
    <property type="entry name" value="7TM_GPCR_Srsx"/>
    <property type="match status" value="1"/>
</dbReference>
<evidence type="ECO:0000256" key="5">
    <source>
        <dbReference type="ARBA" id="ARBA00023136"/>
    </source>
</evidence>
<dbReference type="Proteomes" id="UP001159405">
    <property type="component" value="Unassembled WGS sequence"/>
</dbReference>
<keyword evidence="7 8" id="KW-0807">Transducer</keyword>
<name>A0ABN8Q0G0_9CNID</name>
<keyword evidence="13" id="KW-1185">Reference proteome</keyword>
<evidence type="ECO:0000256" key="6">
    <source>
        <dbReference type="ARBA" id="ARBA00023170"/>
    </source>
</evidence>
<feature type="transmembrane region" description="Helical" evidence="10">
    <location>
        <begin position="139"/>
        <end position="159"/>
    </location>
</feature>
<evidence type="ECO:0000256" key="1">
    <source>
        <dbReference type="ARBA" id="ARBA00004141"/>
    </source>
</evidence>
<comment type="caution">
    <text evidence="12">The sequence shown here is derived from an EMBL/GenBank/DDBJ whole genome shotgun (WGS) entry which is preliminary data.</text>
</comment>
<dbReference type="InterPro" id="IPR017452">
    <property type="entry name" value="GPCR_Rhodpsn_7TM"/>
</dbReference>
<organism evidence="12 13">
    <name type="scientific">Porites lobata</name>
    <dbReference type="NCBI Taxonomy" id="104759"/>
    <lineage>
        <taxon>Eukaryota</taxon>
        <taxon>Metazoa</taxon>
        <taxon>Cnidaria</taxon>
        <taxon>Anthozoa</taxon>
        <taxon>Hexacorallia</taxon>
        <taxon>Scleractinia</taxon>
        <taxon>Fungiina</taxon>
        <taxon>Poritidae</taxon>
        <taxon>Porites</taxon>
    </lineage>
</organism>
<evidence type="ECO:0000256" key="7">
    <source>
        <dbReference type="ARBA" id="ARBA00023224"/>
    </source>
</evidence>
<feature type="domain" description="G-protein coupled receptors family 1 profile" evidence="11">
    <location>
        <begin position="46"/>
        <end position="327"/>
    </location>
</feature>
<dbReference type="PANTHER" id="PTHR45695">
    <property type="entry name" value="LEUCOKININ RECEPTOR-RELATED"/>
    <property type="match status" value="1"/>
</dbReference>
<sequence>MANNTSFTPSAAVRTGSGCNFRLFNDTEIWLQVTSYLLIILFSSFGNTVIISIVKKNPRMRSPINYFIVNLCLANLMIMLMNVVPYVVGRISPHKGYGISGRKLLIRGQFRIYDYFTIISGLAGTIICKLHVFLNGCTLNAAILTLAVIAADRFIAIFFPLRRAINSRKAIWLIAATWFVPALPGTILLYVNRIYEFRGSWYCLEFWEPDIPIIYNTVYSAADFILFYALPLLEIIVFYSAIIYKIWMRKIPGQTTTANQQLQMKAKKNVFKMLLVTVLTFALLWLPSRLFMLISMFDSLPCFRTPTLRFMGNFLVYLNCAINPFIYIMFSQDYRKASKALFDCVPCRKVDISCLHSQSMDITELTNSGRQSGPGMGSSKRIENI</sequence>
<comment type="subcellular location">
    <subcellularLocation>
        <location evidence="1">Membrane</location>
        <topology evidence="1">Multi-pass membrane protein</topology>
    </subcellularLocation>
</comment>
<feature type="transmembrane region" description="Helical" evidence="10">
    <location>
        <begin position="308"/>
        <end position="330"/>
    </location>
</feature>
<dbReference type="InterPro" id="IPR000276">
    <property type="entry name" value="GPCR_Rhodpsn"/>
</dbReference>